<dbReference type="WBParaSite" id="nRc.2.0.1.t24636-RA">
    <property type="protein sequence ID" value="nRc.2.0.1.t24636-RA"/>
    <property type="gene ID" value="nRc.2.0.1.g24636"/>
</dbReference>
<dbReference type="Gene3D" id="3.40.390.10">
    <property type="entry name" value="Collagenase (Catalytic Domain)"/>
    <property type="match status" value="1"/>
</dbReference>
<dbReference type="AlphaFoldDB" id="A0A915JFN6"/>
<dbReference type="Proteomes" id="UP000887565">
    <property type="component" value="Unplaced"/>
</dbReference>
<keyword evidence="1" id="KW-1015">Disulfide bond</keyword>
<dbReference type="SUPFAM" id="SSF55486">
    <property type="entry name" value="Metalloproteases ('zincins'), catalytic domain"/>
    <property type="match status" value="1"/>
</dbReference>
<feature type="domain" description="Peptidase metallopeptidase" evidence="3">
    <location>
        <begin position="35"/>
        <end position="187"/>
    </location>
</feature>
<dbReference type="GO" id="GO:0006508">
    <property type="term" value="P:proteolysis"/>
    <property type="evidence" value="ECO:0007669"/>
    <property type="project" value="UniProtKB-KW"/>
</dbReference>
<keyword evidence="2" id="KW-0479">Metal-binding</keyword>
<keyword evidence="4" id="KW-1185">Reference proteome</keyword>
<evidence type="ECO:0000256" key="1">
    <source>
        <dbReference type="ARBA" id="ARBA00023157"/>
    </source>
</evidence>
<evidence type="ECO:0000259" key="3">
    <source>
        <dbReference type="SMART" id="SM00235"/>
    </source>
</evidence>
<name>A0A915JFN6_ROMCU</name>
<keyword evidence="2" id="KW-0378">Hydrolase</keyword>
<sequence length="200" mass="22997">MDKSISERLRNWFFFIGLGYGSSSKSDRIFVVPHRFAYWPSTDIPFEIDPSLKDLLLKSREESEAMKEIEIRTCITFIPVESLGKRHKSKTANLKPIVFNSSKTECSTYLTSSAREETRIFLNENCSQDYSFVAGNLVQALGFIPEHARSDRDQYIKILKPKILDSDSNDPLRNIVLSSGLHSNVTYSGENFYTPYDIYR</sequence>
<dbReference type="GO" id="GO:0004222">
    <property type="term" value="F:metalloendopeptidase activity"/>
    <property type="evidence" value="ECO:0007669"/>
    <property type="project" value="UniProtKB-UniRule"/>
</dbReference>
<evidence type="ECO:0000313" key="4">
    <source>
        <dbReference type="Proteomes" id="UP000887565"/>
    </source>
</evidence>
<dbReference type="Pfam" id="PF01400">
    <property type="entry name" value="Astacin"/>
    <property type="match status" value="1"/>
</dbReference>
<dbReference type="EC" id="3.4.24.-" evidence="2"/>
<evidence type="ECO:0000313" key="5">
    <source>
        <dbReference type="WBParaSite" id="nRc.2.0.1.t24636-RA"/>
    </source>
</evidence>
<keyword evidence="2" id="KW-0482">Metalloprotease</keyword>
<keyword evidence="2" id="KW-0645">Protease</keyword>
<dbReference type="PANTHER" id="PTHR10127:SF850">
    <property type="entry name" value="METALLOENDOPEPTIDASE"/>
    <property type="match status" value="1"/>
</dbReference>
<dbReference type="PRINTS" id="PR00480">
    <property type="entry name" value="ASTACIN"/>
</dbReference>
<evidence type="ECO:0000256" key="2">
    <source>
        <dbReference type="RuleBase" id="RU361183"/>
    </source>
</evidence>
<dbReference type="InterPro" id="IPR006026">
    <property type="entry name" value="Peptidase_Metallo"/>
</dbReference>
<accession>A0A915JFN6</accession>
<organism evidence="4 5">
    <name type="scientific">Romanomermis culicivorax</name>
    <name type="common">Nematode worm</name>
    <dbReference type="NCBI Taxonomy" id="13658"/>
    <lineage>
        <taxon>Eukaryota</taxon>
        <taxon>Metazoa</taxon>
        <taxon>Ecdysozoa</taxon>
        <taxon>Nematoda</taxon>
        <taxon>Enoplea</taxon>
        <taxon>Dorylaimia</taxon>
        <taxon>Mermithida</taxon>
        <taxon>Mermithoidea</taxon>
        <taxon>Mermithidae</taxon>
        <taxon>Romanomermis</taxon>
    </lineage>
</organism>
<dbReference type="SMART" id="SM00235">
    <property type="entry name" value="ZnMc"/>
    <property type="match status" value="1"/>
</dbReference>
<proteinExistence type="predicted"/>
<comment type="cofactor">
    <cofactor evidence="2">
        <name>Zn(2+)</name>
        <dbReference type="ChEBI" id="CHEBI:29105"/>
    </cofactor>
    <text evidence="2">Binds 1 zinc ion per subunit.</text>
</comment>
<keyword evidence="2" id="KW-0862">Zinc</keyword>
<dbReference type="PANTHER" id="PTHR10127">
    <property type="entry name" value="DISCOIDIN, CUB, EGF, LAMININ , AND ZINC METALLOPROTEASE DOMAIN CONTAINING"/>
    <property type="match status" value="1"/>
</dbReference>
<protein>
    <recommendedName>
        <fullName evidence="2">Metalloendopeptidase</fullName>
        <ecNumber evidence="2">3.4.24.-</ecNumber>
    </recommendedName>
</protein>
<reference evidence="5" key="1">
    <citation type="submission" date="2022-11" db="UniProtKB">
        <authorList>
            <consortium name="WormBaseParasite"/>
        </authorList>
    </citation>
    <scope>IDENTIFICATION</scope>
</reference>
<dbReference type="GO" id="GO:0008270">
    <property type="term" value="F:zinc ion binding"/>
    <property type="evidence" value="ECO:0007669"/>
    <property type="project" value="InterPro"/>
</dbReference>
<dbReference type="InterPro" id="IPR001506">
    <property type="entry name" value="Peptidase_M12A"/>
</dbReference>
<dbReference type="InterPro" id="IPR024079">
    <property type="entry name" value="MetalloPept_cat_dom_sf"/>
</dbReference>